<evidence type="ECO:0000256" key="7">
    <source>
        <dbReference type="ARBA" id="ARBA00038897"/>
    </source>
</evidence>
<dbReference type="InterPro" id="IPR016164">
    <property type="entry name" value="FAD-linked_Oxase-like_C"/>
</dbReference>
<accession>A0A3G1KUL9</accession>
<keyword evidence="10" id="KW-1185">Reference proteome</keyword>
<dbReference type="Gene3D" id="1.10.45.10">
    <property type="entry name" value="Vanillyl-alcohol Oxidase, Chain A, domain 4"/>
    <property type="match status" value="1"/>
</dbReference>
<dbReference type="OrthoDB" id="9767256at2"/>
<gene>
    <name evidence="9" type="ORF">DCMF_14885</name>
</gene>
<dbReference type="AlphaFoldDB" id="A0A3G1KUL9"/>
<name>A0A3G1KUL9_FORW1</name>
<evidence type="ECO:0000313" key="9">
    <source>
        <dbReference type="EMBL" id="ATW25885.1"/>
    </source>
</evidence>
<dbReference type="Pfam" id="PF02913">
    <property type="entry name" value="FAD-oxidase_C"/>
    <property type="match status" value="1"/>
</dbReference>
<keyword evidence="4" id="KW-0274">FAD</keyword>
<dbReference type="EMBL" id="CP017634">
    <property type="protein sequence ID" value="ATW25885.1"/>
    <property type="molecule type" value="Genomic_DNA"/>
</dbReference>
<reference evidence="9 10" key="1">
    <citation type="submission" date="2016-10" db="EMBL/GenBank/DDBJ databases">
        <title>Complete Genome Sequence of Peptococcaceae strain DCMF.</title>
        <authorList>
            <person name="Edwards R.J."/>
            <person name="Holland S.I."/>
            <person name="Deshpande N.P."/>
            <person name="Wong Y.K."/>
            <person name="Ertan H."/>
            <person name="Manefield M."/>
            <person name="Russell T.L."/>
            <person name="Lee M.J."/>
        </authorList>
    </citation>
    <scope>NUCLEOTIDE SEQUENCE [LARGE SCALE GENOMIC DNA]</scope>
    <source>
        <strain evidence="9 10">DCMF</strain>
    </source>
</reference>
<proteinExistence type="inferred from homology"/>
<protein>
    <recommendedName>
        <fullName evidence="7">D-lactate dehydrogenase (cytochrome)</fullName>
        <ecNumber evidence="7">1.1.2.4</ecNumber>
    </recommendedName>
</protein>
<evidence type="ECO:0000259" key="8">
    <source>
        <dbReference type="PROSITE" id="PS51387"/>
    </source>
</evidence>
<evidence type="ECO:0000256" key="4">
    <source>
        <dbReference type="ARBA" id="ARBA00022827"/>
    </source>
</evidence>
<dbReference type="InterPro" id="IPR036318">
    <property type="entry name" value="FAD-bd_PCMH-like_sf"/>
</dbReference>
<dbReference type="SUPFAM" id="SSF55103">
    <property type="entry name" value="FAD-linked oxidases, C-terminal domain"/>
    <property type="match status" value="1"/>
</dbReference>
<dbReference type="SUPFAM" id="SSF56176">
    <property type="entry name" value="FAD-binding/transporter-associated domain-like"/>
    <property type="match status" value="1"/>
</dbReference>
<dbReference type="KEGG" id="fwa:DCMF_14885"/>
<dbReference type="Pfam" id="PF01565">
    <property type="entry name" value="FAD_binding_4"/>
    <property type="match status" value="1"/>
</dbReference>
<dbReference type="GO" id="GO:0016491">
    <property type="term" value="F:oxidoreductase activity"/>
    <property type="evidence" value="ECO:0007669"/>
    <property type="project" value="UniProtKB-KW"/>
</dbReference>
<evidence type="ECO:0000256" key="1">
    <source>
        <dbReference type="ARBA" id="ARBA00001974"/>
    </source>
</evidence>
<comment type="similarity">
    <text evidence="2">Belongs to the FAD-binding oxidoreductase/transferase type 4 family.</text>
</comment>
<dbReference type="InterPro" id="IPR016169">
    <property type="entry name" value="FAD-bd_PCMH_sub2"/>
</dbReference>
<feature type="domain" description="FAD-binding PCMH-type" evidence="8">
    <location>
        <begin position="37"/>
        <end position="223"/>
    </location>
</feature>
<dbReference type="Proteomes" id="UP000323521">
    <property type="component" value="Chromosome"/>
</dbReference>
<evidence type="ECO:0000256" key="2">
    <source>
        <dbReference type="ARBA" id="ARBA00008000"/>
    </source>
</evidence>
<dbReference type="Gene3D" id="3.30.465.10">
    <property type="match status" value="1"/>
</dbReference>
<evidence type="ECO:0000256" key="5">
    <source>
        <dbReference type="ARBA" id="ARBA00022946"/>
    </source>
</evidence>
<dbReference type="PANTHER" id="PTHR11748:SF111">
    <property type="entry name" value="D-LACTATE DEHYDROGENASE, MITOCHONDRIAL-RELATED"/>
    <property type="match status" value="1"/>
</dbReference>
<keyword evidence="3" id="KW-0285">Flavoprotein</keyword>
<organism evidence="9 10">
    <name type="scientific">Formimonas warabiya</name>
    <dbReference type="NCBI Taxonomy" id="1761012"/>
    <lineage>
        <taxon>Bacteria</taxon>
        <taxon>Bacillati</taxon>
        <taxon>Bacillota</taxon>
        <taxon>Clostridia</taxon>
        <taxon>Eubacteriales</taxon>
        <taxon>Peptococcaceae</taxon>
        <taxon>Candidatus Formimonas</taxon>
    </lineage>
</organism>
<comment type="cofactor">
    <cofactor evidence="1">
        <name>FAD</name>
        <dbReference type="ChEBI" id="CHEBI:57692"/>
    </cofactor>
</comment>
<dbReference type="PROSITE" id="PS51387">
    <property type="entry name" value="FAD_PCMH"/>
    <property type="match status" value="1"/>
</dbReference>
<evidence type="ECO:0000256" key="6">
    <source>
        <dbReference type="ARBA" id="ARBA00023002"/>
    </source>
</evidence>
<evidence type="ECO:0000313" key="10">
    <source>
        <dbReference type="Proteomes" id="UP000323521"/>
    </source>
</evidence>
<dbReference type="EC" id="1.1.2.4" evidence="7"/>
<evidence type="ECO:0000256" key="3">
    <source>
        <dbReference type="ARBA" id="ARBA00022630"/>
    </source>
</evidence>
<sequence length="447" mass="49246">MNGEKMVHELSQIVGPKYVTVEEFILRTYTNDFGVSLPRRPVAVVRPGSTDEIGEIMKFAHKNKVPVSPRGGGSAQEGGCQAVEGGIVLETLRLNQILHIDEENATVTVQAGVTFGKLMNSLEEKGWKIGVAPSGALAGTVGAHLSRPGVGWGNIKYVSQGDQILGVKAVLPTGDVVNTGTGANPQADTFFRYALGPDLTGLFLGAEGAYGIVTEATLRLYPYPEEIYLERFIVRDRGVAIKIFQEIAIHNLTCYISAPLVNPDYVLFDINIEGYHDEVALRKERVRDLILKYPGVELRGAEEPNKFWSYRWYNTGMEFKEGIAGVVNFFLPFDQLDGGLRVMREIIDRHQIKNYVQQVFPGPSASEVVALLFHFPGDEEEYHKIRAALDEMMDKALEMGGAPYSKGRQWAPYLKKYLADTGYGKLAQAIKTAVDPNHIMNPGVAGL</sequence>
<dbReference type="InterPro" id="IPR006094">
    <property type="entry name" value="Oxid_FAD_bind_N"/>
</dbReference>
<dbReference type="InterPro" id="IPR004113">
    <property type="entry name" value="FAD-bd_oxidored_4_C"/>
</dbReference>
<dbReference type="GO" id="GO:0071949">
    <property type="term" value="F:FAD binding"/>
    <property type="evidence" value="ECO:0007669"/>
    <property type="project" value="InterPro"/>
</dbReference>
<dbReference type="PANTHER" id="PTHR11748">
    <property type="entry name" value="D-LACTATE DEHYDROGENASE"/>
    <property type="match status" value="1"/>
</dbReference>
<dbReference type="RefSeq" id="WP_148135148.1">
    <property type="nucleotide sequence ID" value="NZ_CP017634.1"/>
</dbReference>
<keyword evidence="5" id="KW-0809">Transit peptide</keyword>
<keyword evidence="6" id="KW-0560">Oxidoreductase</keyword>
<dbReference type="InterPro" id="IPR016166">
    <property type="entry name" value="FAD-bd_PCMH"/>
</dbReference>
<dbReference type="InterPro" id="IPR016171">
    <property type="entry name" value="Vanillyl_alc_oxidase_C-sub2"/>
</dbReference>